<dbReference type="Proteomes" id="UP000053676">
    <property type="component" value="Unassembled WGS sequence"/>
</dbReference>
<evidence type="ECO:0000313" key="2">
    <source>
        <dbReference type="EMBL" id="ETN72500.1"/>
    </source>
</evidence>
<reference evidence="3" key="1">
    <citation type="journal article" date="2014" name="Nat. Genet.">
        <title>Genome of the human hookworm Necator americanus.</title>
        <authorList>
            <person name="Tang Y.T."/>
            <person name="Gao X."/>
            <person name="Rosa B.A."/>
            <person name="Abubucker S."/>
            <person name="Hallsworth-Pepin K."/>
            <person name="Martin J."/>
            <person name="Tyagi R."/>
            <person name="Heizer E."/>
            <person name="Zhang X."/>
            <person name="Bhonagiri-Palsikar V."/>
            <person name="Minx P."/>
            <person name="Warren W.C."/>
            <person name="Wang Q."/>
            <person name="Zhan B."/>
            <person name="Hotez P.J."/>
            <person name="Sternberg P.W."/>
            <person name="Dougall A."/>
            <person name="Gaze S.T."/>
            <person name="Mulvenna J."/>
            <person name="Sotillo J."/>
            <person name="Ranganathan S."/>
            <person name="Rabelo E.M."/>
            <person name="Wilson R.K."/>
            <person name="Felgner P.L."/>
            <person name="Bethony J."/>
            <person name="Hawdon J.M."/>
            <person name="Gasser R.B."/>
            <person name="Loukas A."/>
            <person name="Mitreva M."/>
        </authorList>
    </citation>
    <scope>NUCLEOTIDE SEQUENCE [LARGE SCALE GENOMIC DNA]</scope>
</reference>
<protein>
    <submittedName>
        <fullName evidence="2">Uncharacterized protein</fullName>
    </submittedName>
</protein>
<feature type="region of interest" description="Disordered" evidence="1">
    <location>
        <begin position="57"/>
        <end position="84"/>
    </location>
</feature>
<sequence>MESEETEREVQRKNSKREELERELEDLLQKHNDAFVSTFGECPSGPWSASVNDLVRTREESNQQTENELRKSERDLDRASQGLEQTRAEEEKLIGEVEQLRKKIIDVFFL</sequence>
<dbReference type="STRING" id="51031.W2SS98"/>
<evidence type="ECO:0000313" key="3">
    <source>
        <dbReference type="Proteomes" id="UP000053676"/>
    </source>
</evidence>
<accession>W2SS98</accession>
<feature type="region of interest" description="Disordered" evidence="1">
    <location>
        <begin position="1"/>
        <end position="21"/>
    </location>
</feature>
<dbReference type="OrthoDB" id="5872572at2759"/>
<dbReference type="KEGG" id="nai:NECAME_18812"/>
<feature type="non-terminal residue" evidence="2">
    <location>
        <position position="110"/>
    </location>
</feature>
<proteinExistence type="predicted"/>
<evidence type="ECO:0000256" key="1">
    <source>
        <dbReference type="SAM" id="MobiDB-lite"/>
    </source>
</evidence>
<dbReference type="EMBL" id="KI664072">
    <property type="protein sequence ID" value="ETN72500.1"/>
    <property type="molecule type" value="Genomic_DNA"/>
</dbReference>
<keyword evidence="3" id="KW-1185">Reference proteome</keyword>
<name>W2SS98_NECAM</name>
<feature type="compositionally biased region" description="Basic and acidic residues" evidence="1">
    <location>
        <begin position="57"/>
        <end position="78"/>
    </location>
</feature>
<organism evidence="2 3">
    <name type="scientific">Necator americanus</name>
    <name type="common">Human hookworm</name>
    <dbReference type="NCBI Taxonomy" id="51031"/>
    <lineage>
        <taxon>Eukaryota</taxon>
        <taxon>Metazoa</taxon>
        <taxon>Ecdysozoa</taxon>
        <taxon>Nematoda</taxon>
        <taxon>Chromadorea</taxon>
        <taxon>Rhabditida</taxon>
        <taxon>Rhabditina</taxon>
        <taxon>Rhabditomorpha</taxon>
        <taxon>Strongyloidea</taxon>
        <taxon>Ancylostomatidae</taxon>
        <taxon>Bunostominae</taxon>
        <taxon>Necator</taxon>
    </lineage>
</organism>
<feature type="compositionally biased region" description="Basic and acidic residues" evidence="1">
    <location>
        <begin position="8"/>
        <end position="21"/>
    </location>
</feature>
<gene>
    <name evidence="2" type="ORF">NECAME_18812</name>
</gene>
<dbReference type="AlphaFoldDB" id="W2SS98"/>